<gene>
    <name evidence="3" type="ORF">SAMN02910418_01160</name>
</gene>
<protein>
    <recommendedName>
        <fullName evidence="5">DNA modification methylase</fullName>
    </recommendedName>
</protein>
<name>A0A1H3ZIR4_9ACTO</name>
<evidence type="ECO:0000313" key="4">
    <source>
        <dbReference type="Proteomes" id="UP000199288"/>
    </source>
</evidence>
<dbReference type="AlphaFoldDB" id="A0A1H3ZIR4"/>
<dbReference type="Proteomes" id="UP000199288">
    <property type="component" value="Unassembled WGS sequence"/>
</dbReference>
<feature type="signal peptide" evidence="2">
    <location>
        <begin position="1"/>
        <end position="28"/>
    </location>
</feature>
<dbReference type="RefSeq" id="WP_092563481.1">
    <property type="nucleotide sequence ID" value="NZ_FNQV01000006.1"/>
</dbReference>
<dbReference type="EMBL" id="FNQV01000006">
    <property type="protein sequence ID" value="SEA23291.1"/>
    <property type="molecule type" value="Genomic_DNA"/>
</dbReference>
<keyword evidence="4" id="KW-1185">Reference proteome</keyword>
<proteinExistence type="predicted"/>
<keyword evidence="2" id="KW-0732">Signal</keyword>
<dbReference type="OrthoDB" id="3267550at2"/>
<accession>A0A1H3ZIR4</accession>
<evidence type="ECO:0000256" key="2">
    <source>
        <dbReference type="SAM" id="SignalP"/>
    </source>
</evidence>
<sequence>MARRSSLKLAAIAAVCAAGLGLSACTSASPILTTKSYAASDGVRAQLSEHVRAENLMILTEGPGSEAALYGALVNNSEEPVTFTITVGDLPEQTVEVAPGAVVSLPQDGEESASGDYQPGATVEGSVATSQTGSHSVRVPILDGTIPPYDEYLVGDK</sequence>
<feature type="chain" id="PRO_5038435958" description="DNA modification methylase" evidence="2">
    <location>
        <begin position="29"/>
        <end position="157"/>
    </location>
</feature>
<organism evidence="3 4">
    <name type="scientific">Bowdeniella nasicola</name>
    <dbReference type="NCBI Taxonomy" id="208480"/>
    <lineage>
        <taxon>Bacteria</taxon>
        <taxon>Bacillati</taxon>
        <taxon>Actinomycetota</taxon>
        <taxon>Actinomycetes</taxon>
        <taxon>Actinomycetales</taxon>
        <taxon>Actinomycetaceae</taxon>
        <taxon>Bowdeniella</taxon>
    </lineage>
</organism>
<evidence type="ECO:0008006" key="5">
    <source>
        <dbReference type="Google" id="ProtNLM"/>
    </source>
</evidence>
<reference evidence="4" key="1">
    <citation type="submission" date="2016-10" db="EMBL/GenBank/DDBJ databases">
        <authorList>
            <person name="Varghese N."/>
            <person name="Submissions S."/>
        </authorList>
    </citation>
    <scope>NUCLEOTIDE SEQUENCE [LARGE SCALE GENOMIC DNA]</scope>
    <source>
        <strain evidence="4">KPR-1</strain>
    </source>
</reference>
<evidence type="ECO:0000256" key="1">
    <source>
        <dbReference type="SAM" id="MobiDB-lite"/>
    </source>
</evidence>
<feature type="region of interest" description="Disordered" evidence="1">
    <location>
        <begin position="106"/>
        <end position="134"/>
    </location>
</feature>
<dbReference type="PROSITE" id="PS51257">
    <property type="entry name" value="PROKAR_LIPOPROTEIN"/>
    <property type="match status" value="1"/>
</dbReference>
<evidence type="ECO:0000313" key="3">
    <source>
        <dbReference type="EMBL" id="SEA23291.1"/>
    </source>
</evidence>